<dbReference type="SUPFAM" id="SSF46785">
    <property type="entry name" value="Winged helix' DNA-binding domain"/>
    <property type="match status" value="1"/>
</dbReference>
<dbReference type="InterPro" id="IPR005119">
    <property type="entry name" value="LysR_subst-bd"/>
</dbReference>
<evidence type="ECO:0000313" key="7">
    <source>
        <dbReference type="Proteomes" id="UP001352263"/>
    </source>
</evidence>
<gene>
    <name evidence="6" type="ORF">RY831_15635</name>
</gene>
<organism evidence="6 7">
    <name type="scientific">Noviherbaspirillum album</name>
    <dbReference type="NCBI Taxonomy" id="3080276"/>
    <lineage>
        <taxon>Bacteria</taxon>
        <taxon>Pseudomonadati</taxon>
        <taxon>Pseudomonadota</taxon>
        <taxon>Betaproteobacteria</taxon>
        <taxon>Burkholderiales</taxon>
        <taxon>Oxalobacteraceae</taxon>
        <taxon>Noviherbaspirillum</taxon>
    </lineage>
</organism>
<dbReference type="Pfam" id="PF03466">
    <property type="entry name" value="LysR_substrate"/>
    <property type="match status" value="1"/>
</dbReference>
<name>A0ABU6JBB3_9BURK</name>
<dbReference type="InterPro" id="IPR036388">
    <property type="entry name" value="WH-like_DNA-bd_sf"/>
</dbReference>
<dbReference type="Proteomes" id="UP001352263">
    <property type="component" value="Unassembled WGS sequence"/>
</dbReference>
<dbReference type="InterPro" id="IPR000847">
    <property type="entry name" value="LysR_HTH_N"/>
</dbReference>
<comment type="similarity">
    <text evidence="1">Belongs to the LysR transcriptional regulatory family.</text>
</comment>
<dbReference type="Pfam" id="PF00126">
    <property type="entry name" value="HTH_1"/>
    <property type="match status" value="1"/>
</dbReference>
<keyword evidence="7" id="KW-1185">Reference proteome</keyword>
<proteinExistence type="inferred from homology"/>
<protein>
    <submittedName>
        <fullName evidence="6">LysR family transcriptional regulator</fullName>
    </submittedName>
</protein>
<comment type="caution">
    <text evidence="6">The sequence shown here is derived from an EMBL/GenBank/DDBJ whole genome shotgun (WGS) entry which is preliminary data.</text>
</comment>
<keyword evidence="4" id="KW-0804">Transcription</keyword>
<dbReference type="InterPro" id="IPR036390">
    <property type="entry name" value="WH_DNA-bd_sf"/>
</dbReference>
<evidence type="ECO:0000256" key="2">
    <source>
        <dbReference type="ARBA" id="ARBA00023015"/>
    </source>
</evidence>
<evidence type="ECO:0000256" key="1">
    <source>
        <dbReference type="ARBA" id="ARBA00009437"/>
    </source>
</evidence>
<evidence type="ECO:0000256" key="3">
    <source>
        <dbReference type="ARBA" id="ARBA00023125"/>
    </source>
</evidence>
<sequence>MSLLGQIDLNSLLVFDAVVDSGSFTAAADRLGVAKARVSILVSRLEQAIGTTLFHRTTRRVSLTDAGRALHAQCRPLIDGLEHAVAQAGQESTQPAQLSGMLRVTAAVDQAVLSVAPALARFAQMHPALQFDLRAGDTVADLVEEGIDLAIRYGWLRDSSLRAVKLGEFAQYVVASPQYLERHGRPRRPEDLAGCEWLALTLLPTPLTWKFTSRGGETRSVQVKSRMRVNSPAALRALLREGAGVSVLAQQSAEEGMRDGYLVRLLPQWSLPQGGIYAVVPPGRHMPARVRAFIDFYRGYLDEG</sequence>
<dbReference type="EMBL" id="JAWIIV010000012">
    <property type="protein sequence ID" value="MEC4720595.1"/>
    <property type="molecule type" value="Genomic_DNA"/>
</dbReference>
<dbReference type="Gene3D" id="3.40.190.290">
    <property type="match status" value="1"/>
</dbReference>
<evidence type="ECO:0000313" key="6">
    <source>
        <dbReference type="EMBL" id="MEC4720595.1"/>
    </source>
</evidence>
<feature type="domain" description="HTH lysR-type" evidence="5">
    <location>
        <begin position="7"/>
        <end position="64"/>
    </location>
</feature>
<accession>A0ABU6JBB3</accession>
<keyword evidence="2" id="KW-0805">Transcription regulation</keyword>
<dbReference type="Gene3D" id="1.10.10.10">
    <property type="entry name" value="Winged helix-like DNA-binding domain superfamily/Winged helix DNA-binding domain"/>
    <property type="match status" value="1"/>
</dbReference>
<reference evidence="6 7" key="1">
    <citation type="submission" date="2023-10" db="EMBL/GenBank/DDBJ databases">
        <title>Noviherbaspirillum sp. CPCC 100848 genome assembly.</title>
        <authorList>
            <person name="Li X.Y."/>
            <person name="Fang X.M."/>
        </authorList>
    </citation>
    <scope>NUCLEOTIDE SEQUENCE [LARGE SCALE GENOMIC DNA]</scope>
    <source>
        <strain evidence="6 7">CPCC 100848</strain>
    </source>
</reference>
<dbReference type="SUPFAM" id="SSF53850">
    <property type="entry name" value="Periplasmic binding protein-like II"/>
    <property type="match status" value="1"/>
</dbReference>
<dbReference type="CDD" id="cd08422">
    <property type="entry name" value="PBP2_CrgA_like"/>
    <property type="match status" value="1"/>
</dbReference>
<dbReference type="InterPro" id="IPR058163">
    <property type="entry name" value="LysR-type_TF_proteobact-type"/>
</dbReference>
<dbReference type="PROSITE" id="PS50931">
    <property type="entry name" value="HTH_LYSR"/>
    <property type="match status" value="1"/>
</dbReference>
<dbReference type="RefSeq" id="WP_326507308.1">
    <property type="nucleotide sequence ID" value="NZ_JAWIIV010000012.1"/>
</dbReference>
<evidence type="ECO:0000256" key="4">
    <source>
        <dbReference type="ARBA" id="ARBA00023163"/>
    </source>
</evidence>
<evidence type="ECO:0000259" key="5">
    <source>
        <dbReference type="PROSITE" id="PS50931"/>
    </source>
</evidence>
<dbReference type="PANTHER" id="PTHR30537">
    <property type="entry name" value="HTH-TYPE TRANSCRIPTIONAL REGULATOR"/>
    <property type="match status" value="1"/>
</dbReference>
<dbReference type="PANTHER" id="PTHR30537:SF66">
    <property type="entry name" value="IRON-REGULATED VIRULENCE REGULATORY PROTEIN IRGB"/>
    <property type="match status" value="1"/>
</dbReference>
<keyword evidence="3" id="KW-0238">DNA-binding</keyword>